<keyword evidence="2" id="KW-0784">Thiamine biosynthesis</keyword>
<comment type="caution">
    <text evidence="4">The sequence shown here is derived from an EMBL/GenBank/DDBJ whole genome shotgun (WGS) entry which is preliminary data.</text>
</comment>
<dbReference type="InterPro" id="IPR004305">
    <property type="entry name" value="Thiaminase-2/PQQC"/>
</dbReference>
<dbReference type="RefSeq" id="WP_270046454.1">
    <property type="nucleotide sequence ID" value="NZ_JAPDOD010000092.1"/>
</dbReference>
<dbReference type="PANTHER" id="PTHR43198:SF2">
    <property type="entry name" value="SI:CH1073-67J19.1-RELATED"/>
    <property type="match status" value="1"/>
</dbReference>
<dbReference type="SUPFAM" id="SSF48613">
    <property type="entry name" value="Heme oxygenase-like"/>
    <property type="match status" value="1"/>
</dbReference>
<organism evidence="4 5">
    <name type="scientific">Solirubrobacter ginsenosidimutans</name>
    <dbReference type="NCBI Taxonomy" id="490573"/>
    <lineage>
        <taxon>Bacteria</taxon>
        <taxon>Bacillati</taxon>
        <taxon>Actinomycetota</taxon>
        <taxon>Thermoleophilia</taxon>
        <taxon>Solirubrobacterales</taxon>
        <taxon>Solirubrobacteraceae</taxon>
        <taxon>Solirubrobacter</taxon>
    </lineage>
</organism>
<proteinExistence type="inferred from homology"/>
<keyword evidence="5" id="KW-1185">Reference proteome</keyword>
<reference evidence="4" key="1">
    <citation type="submission" date="2022-10" db="EMBL/GenBank/DDBJ databases">
        <title>The WGS of Solirubrobacter ginsenosidimutans DSM 21036.</title>
        <authorList>
            <person name="Jiang Z."/>
        </authorList>
    </citation>
    <scope>NUCLEOTIDE SEQUENCE</scope>
    <source>
        <strain evidence="4">DSM 21036</strain>
    </source>
</reference>
<evidence type="ECO:0000313" key="5">
    <source>
        <dbReference type="Proteomes" id="UP001149140"/>
    </source>
</evidence>
<comment type="catalytic activity">
    <reaction evidence="2">
        <text>4-amino-5-aminomethyl-2-methylpyrimidine + H2O = 4-amino-5-hydroxymethyl-2-methylpyrimidine + NH4(+)</text>
        <dbReference type="Rhea" id="RHEA:31799"/>
        <dbReference type="ChEBI" id="CHEBI:15377"/>
        <dbReference type="ChEBI" id="CHEBI:16892"/>
        <dbReference type="ChEBI" id="CHEBI:28938"/>
        <dbReference type="ChEBI" id="CHEBI:63416"/>
        <dbReference type="EC" id="3.5.99.2"/>
    </reaction>
</comment>
<dbReference type="InterPro" id="IPR016084">
    <property type="entry name" value="Haem_Oase-like_multi-hlx"/>
</dbReference>
<sequence length="217" mass="23504">MTSVSSALRAAAAPVWDASLAHPFVRGLGDGTLDETAFRSYIRQDYRFLIDYARLLSLGAARAPRVEWMRRFAGLASSVLEIELSLHRAFAGRWGVSIAELESERAAPATAAYADFLLRVASLGDFAELCAAVAPCMWGYAEIGVALAASATSDRYAEWIDMYASAEFGELAAWSRSLLDEVDGDVERMTEAFVTSSEHELRFWDAAAAPAPRPAAG</sequence>
<gene>
    <name evidence="4" type="primary">tenA</name>
    <name evidence="4" type="ORF">OM076_43490</name>
</gene>
<dbReference type="EMBL" id="JAPDOD010000092">
    <property type="protein sequence ID" value="MDA0167204.1"/>
    <property type="molecule type" value="Genomic_DNA"/>
</dbReference>
<evidence type="ECO:0000256" key="2">
    <source>
        <dbReference type="RuleBase" id="RU363093"/>
    </source>
</evidence>
<dbReference type="EC" id="3.5.99.2" evidence="2"/>
<comment type="function">
    <text evidence="2">Catalyzes an amino-pyrimidine hydrolysis reaction at the C5' of the pyrimidine moiety of thiamine compounds, a reaction that is part of a thiamine salvage pathway.</text>
</comment>
<dbReference type="GO" id="GO:0005829">
    <property type="term" value="C:cytosol"/>
    <property type="evidence" value="ECO:0007669"/>
    <property type="project" value="TreeGrafter"/>
</dbReference>
<name>A0A9X3S5W7_9ACTN</name>
<protein>
    <recommendedName>
        <fullName evidence="2">Aminopyrimidine aminohydrolase</fullName>
        <ecNumber evidence="2">3.5.99.2</ecNumber>
    </recommendedName>
</protein>
<evidence type="ECO:0000313" key="4">
    <source>
        <dbReference type="EMBL" id="MDA0167204.1"/>
    </source>
</evidence>
<comment type="catalytic activity">
    <reaction evidence="2">
        <text>thiamine + H2O = 5-(2-hydroxyethyl)-4-methylthiazole + 4-amino-5-hydroxymethyl-2-methylpyrimidine + H(+)</text>
        <dbReference type="Rhea" id="RHEA:17509"/>
        <dbReference type="ChEBI" id="CHEBI:15377"/>
        <dbReference type="ChEBI" id="CHEBI:15378"/>
        <dbReference type="ChEBI" id="CHEBI:16892"/>
        <dbReference type="ChEBI" id="CHEBI:17957"/>
        <dbReference type="ChEBI" id="CHEBI:18385"/>
        <dbReference type="EC" id="3.5.99.2"/>
    </reaction>
</comment>
<dbReference type="GO" id="GO:0050334">
    <property type="term" value="F:thiaminase activity"/>
    <property type="evidence" value="ECO:0007669"/>
    <property type="project" value="UniProtKB-EC"/>
</dbReference>
<dbReference type="AlphaFoldDB" id="A0A9X3S5W7"/>
<dbReference type="InterPro" id="IPR027574">
    <property type="entry name" value="Thiaminase_II"/>
</dbReference>
<accession>A0A9X3S5W7</accession>
<dbReference type="InterPro" id="IPR050967">
    <property type="entry name" value="Thiamine_Salvage_TenA"/>
</dbReference>
<dbReference type="GO" id="GO:0009228">
    <property type="term" value="P:thiamine biosynthetic process"/>
    <property type="evidence" value="ECO:0007669"/>
    <property type="project" value="UniProtKB-KW"/>
</dbReference>
<dbReference type="PANTHER" id="PTHR43198">
    <property type="entry name" value="BIFUNCTIONAL TH2 PROTEIN"/>
    <property type="match status" value="1"/>
</dbReference>
<dbReference type="NCBIfam" id="TIGR04306">
    <property type="entry name" value="salvage_TenA"/>
    <property type="match status" value="1"/>
</dbReference>
<keyword evidence="2" id="KW-0378">Hydrolase</keyword>
<dbReference type="Gene3D" id="1.20.910.10">
    <property type="entry name" value="Heme oxygenase-like"/>
    <property type="match status" value="1"/>
</dbReference>
<dbReference type="Pfam" id="PF03070">
    <property type="entry name" value="TENA_THI-4"/>
    <property type="match status" value="1"/>
</dbReference>
<dbReference type="Proteomes" id="UP001149140">
    <property type="component" value="Unassembled WGS sequence"/>
</dbReference>
<evidence type="ECO:0000256" key="1">
    <source>
        <dbReference type="ARBA" id="ARBA00004948"/>
    </source>
</evidence>
<evidence type="ECO:0000259" key="3">
    <source>
        <dbReference type="Pfam" id="PF03070"/>
    </source>
</evidence>
<comment type="similarity">
    <text evidence="2">Belongs to the TenA family.</text>
</comment>
<feature type="domain" description="Thiaminase-2/PQQC" evidence="3">
    <location>
        <begin position="10"/>
        <end position="207"/>
    </location>
</feature>
<comment type="pathway">
    <text evidence="1 2">Cofactor biosynthesis; thiamine diphosphate biosynthesis.</text>
</comment>